<feature type="transmembrane region" description="Helical" evidence="1">
    <location>
        <begin position="41"/>
        <end position="59"/>
    </location>
</feature>
<feature type="transmembrane region" description="Helical" evidence="1">
    <location>
        <begin position="65"/>
        <end position="82"/>
    </location>
</feature>
<dbReference type="Proteomes" id="UP000655420">
    <property type="component" value="Unassembled WGS sequence"/>
</dbReference>
<protein>
    <submittedName>
        <fullName evidence="2">Uncharacterized protein</fullName>
    </submittedName>
</protein>
<keyword evidence="1" id="KW-0812">Transmembrane</keyword>
<reference evidence="2" key="1">
    <citation type="submission" date="2020-12" db="EMBL/GenBank/DDBJ databases">
        <title>Bacterial taxonomy.</title>
        <authorList>
            <person name="Pan X."/>
        </authorList>
    </citation>
    <scope>NUCLEOTIDE SEQUENCE</scope>
    <source>
        <strain evidence="2">M0105</strain>
    </source>
</reference>
<accession>A0A8J7SH24</accession>
<keyword evidence="1" id="KW-0472">Membrane</keyword>
<evidence type="ECO:0000256" key="1">
    <source>
        <dbReference type="SAM" id="Phobius"/>
    </source>
</evidence>
<comment type="caution">
    <text evidence="2">The sequence shown here is derived from an EMBL/GenBank/DDBJ whole genome shotgun (WGS) entry which is preliminary data.</text>
</comment>
<name>A0A8J7SH24_9RHOB</name>
<keyword evidence="1" id="KW-1133">Transmembrane helix</keyword>
<organism evidence="2 3">
    <name type="scientific">Thermohalobaculum xanthum</name>
    <dbReference type="NCBI Taxonomy" id="2753746"/>
    <lineage>
        <taxon>Bacteria</taxon>
        <taxon>Pseudomonadati</taxon>
        <taxon>Pseudomonadota</taxon>
        <taxon>Alphaproteobacteria</taxon>
        <taxon>Rhodobacterales</taxon>
        <taxon>Paracoccaceae</taxon>
        <taxon>Thermohalobaculum</taxon>
    </lineage>
</organism>
<dbReference type="EMBL" id="JAEHHL010000009">
    <property type="protein sequence ID" value="MBK0400497.1"/>
    <property type="molecule type" value="Genomic_DNA"/>
</dbReference>
<evidence type="ECO:0000313" key="3">
    <source>
        <dbReference type="Proteomes" id="UP000655420"/>
    </source>
</evidence>
<dbReference type="RefSeq" id="WP_200611371.1">
    <property type="nucleotide sequence ID" value="NZ_JAEHHL010000009.1"/>
</dbReference>
<gene>
    <name evidence="2" type="ORF">H0I76_14950</name>
</gene>
<proteinExistence type="predicted"/>
<keyword evidence="3" id="KW-1185">Reference proteome</keyword>
<evidence type="ECO:0000313" key="2">
    <source>
        <dbReference type="EMBL" id="MBK0400497.1"/>
    </source>
</evidence>
<dbReference type="AlphaFoldDB" id="A0A8J7SH24"/>
<sequence length="116" mass="12785">MAARTCLYTILSRGHPDELIAVGDHRHPLGVIPPFWALWRGLWLTAVAMVALMVAAVLLHPAAAGTVWGALIAITVFEGSTLERLEWRIRGWREIGVVEARTEEGAEELYLRGEAS</sequence>